<keyword evidence="4" id="KW-0998">Cell outer membrane</keyword>
<comment type="similarity">
    <text evidence="5">Belongs to the Omp25/RopB family.</text>
</comment>
<gene>
    <name evidence="8" type="ORF">CIT40_22150</name>
</gene>
<dbReference type="KEGG" id="brq:CIT40_22150"/>
<dbReference type="RefSeq" id="WP_094891427.1">
    <property type="nucleotide sequence ID" value="NZ_CP029426.2"/>
</dbReference>
<comment type="subcellular location">
    <subcellularLocation>
        <location evidence="1">Cell outer membrane</location>
    </subcellularLocation>
</comment>
<reference evidence="8 9" key="1">
    <citation type="journal article" date="2017" name="Syst. Appl. Microbiol.">
        <title>Soybeans inoculated with root zone soils of Canadian native legumes harbour diverse and novel Bradyrhizobium spp. that possess agricultural potential.</title>
        <authorList>
            <person name="Bromfield E.S.P."/>
            <person name="Cloutier S."/>
            <person name="Tambong J.T."/>
            <person name="Tran Thi T.V."/>
        </authorList>
    </citation>
    <scope>NUCLEOTIDE SEQUENCE [LARGE SCALE GENOMIC DNA]</scope>
    <source>
        <strain evidence="8 9">39S1MB</strain>
    </source>
</reference>
<dbReference type="Pfam" id="PF13505">
    <property type="entry name" value="OMP_b-brl"/>
    <property type="match status" value="1"/>
</dbReference>
<sequence>MTRTLLVASAIAMLLAPRAFAADLAVPHIHTKSPPAAADPGYNWSGFYAGINFGYGWGRSSTTANFIDSRTGTGLSSSAGTFDLNGAIGGGQIGYNWQRDMFVVGLEADFQGGGQKGRFGALCAGAPDGVQDGVCTPGHRGDNTFDPALPVTFDLTQKLDWFGTVRGRLGVAVTPRVLLYGTGGLAYGRVSTSGSVSAINVGGFPGADGGTFTPVAASFSSSTTKFGWSAGAGVEGAFADNWSARLEYLHVDLGTVSGSLATPVIALSGAPLVVGYRSRVTDNILRFGVNYRFSGT</sequence>
<feature type="domain" description="Outer membrane protein beta-barrel" evidence="7">
    <location>
        <begin position="36"/>
        <end position="293"/>
    </location>
</feature>
<evidence type="ECO:0000259" key="7">
    <source>
        <dbReference type="Pfam" id="PF13505"/>
    </source>
</evidence>
<evidence type="ECO:0000256" key="1">
    <source>
        <dbReference type="ARBA" id="ARBA00004442"/>
    </source>
</evidence>
<evidence type="ECO:0000256" key="2">
    <source>
        <dbReference type="ARBA" id="ARBA00022729"/>
    </source>
</evidence>
<evidence type="ECO:0000256" key="4">
    <source>
        <dbReference type="ARBA" id="ARBA00023237"/>
    </source>
</evidence>
<dbReference type="InterPro" id="IPR011250">
    <property type="entry name" value="OMP/PagP_B-barrel"/>
</dbReference>
<keyword evidence="3" id="KW-0472">Membrane</keyword>
<dbReference type="Gene3D" id="2.40.160.20">
    <property type="match status" value="1"/>
</dbReference>
<dbReference type="PANTHER" id="PTHR34001:SF3">
    <property type="entry name" value="BLL7405 PROTEIN"/>
    <property type="match status" value="1"/>
</dbReference>
<evidence type="ECO:0000256" key="6">
    <source>
        <dbReference type="SAM" id="SignalP"/>
    </source>
</evidence>
<dbReference type="EMBL" id="CP029426">
    <property type="protein sequence ID" value="AWM02463.1"/>
    <property type="molecule type" value="Genomic_DNA"/>
</dbReference>
<evidence type="ECO:0000313" key="9">
    <source>
        <dbReference type="Proteomes" id="UP000215884"/>
    </source>
</evidence>
<dbReference type="GO" id="GO:0009279">
    <property type="term" value="C:cell outer membrane"/>
    <property type="evidence" value="ECO:0007669"/>
    <property type="project" value="UniProtKB-SubCell"/>
</dbReference>
<reference evidence="8 9" key="2">
    <citation type="journal article" date="2019" name="Int. J. Syst. Evol. Microbiol.">
        <title>Description and complete genome sequence of Bradyrhizobium amphicarpaeae sp. nov., harbouring photosystem and nitrogen-fixation genes.</title>
        <authorList>
            <person name="Bromfield E.S.P."/>
            <person name="Cloutier S."/>
            <person name="Nguyen H.D.T."/>
        </authorList>
    </citation>
    <scope>NUCLEOTIDE SEQUENCE [LARGE SCALE GENOMIC DNA]</scope>
    <source>
        <strain evidence="8 9">39S1MB</strain>
    </source>
</reference>
<keyword evidence="9" id="KW-1185">Reference proteome</keyword>
<dbReference type="Proteomes" id="UP000215884">
    <property type="component" value="Chromosome"/>
</dbReference>
<proteinExistence type="inferred from homology"/>
<keyword evidence="2 6" id="KW-0732">Signal</keyword>
<dbReference type="SUPFAM" id="SSF56925">
    <property type="entry name" value="OMPA-like"/>
    <property type="match status" value="1"/>
</dbReference>
<dbReference type="InterPro" id="IPR027385">
    <property type="entry name" value="Beta-barrel_OMP"/>
</dbReference>
<dbReference type="AlphaFoldDB" id="A0A2U8PXA7"/>
<dbReference type="InterPro" id="IPR051692">
    <property type="entry name" value="OMP-like"/>
</dbReference>
<dbReference type="PANTHER" id="PTHR34001">
    <property type="entry name" value="BLL7405 PROTEIN"/>
    <property type="match status" value="1"/>
</dbReference>
<evidence type="ECO:0000313" key="8">
    <source>
        <dbReference type="EMBL" id="AWM02463.1"/>
    </source>
</evidence>
<dbReference type="OrthoDB" id="9815357at2"/>
<evidence type="ECO:0000256" key="5">
    <source>
        <dbReference type="ARBA" id="ARBA00038306"/>
    </source>
</evidence>
<feature type="chain" id="PRO_5015858571" evidence="6">
    <location>
        <begin position="22"/>
        <end position="296"/>
    </location>
</feature>
<protein>
    <submittedName>
        <fullName evidence="8">Porin family protein</fullName>
    </submittedName>
</protein>
<evidence type="ECO:0000256" key="3">
    <source>
        <dbReference type="ARBA" id="ARBA00023136"/>
    </source>
</evidence>
<name>A0A2U8PXA7_9BRAD</name>
<feature type="signal peptide" evidence="6">
    <location>
        <begin position="1"/>
        <end position="21"/>
    </location>
</feature>
<accession>A0A2U8PXA7</accession>
<organism evidence="8 9">
    <name type="scientific">Bradyrhizobium amphicarpaeae</name>
    <dbReference type="NCBI Taxonomy" id="1404768"/>
    <lineage>
        <taxon>Bacteria</taxon>
        <taxon>Pseudomonadati</taxon>
        <taxon>Pseudomonadota</taxon>
        <taxon>Alphaproteobacteria</taxon>
        <taxon>Hyphomicrobiales</taxon>
        <taxon>Nitrobacteraceae</taxon>
        <taxon>Bradyrhizobium</taxon>
    </lineage>
</organism>